<evidence type="ECO:0000313" key="2">
    <source>
        <dbReference type="EMBL" id="OVA18816.1"/>
    </source>
</evidence>
<dbReference type="AlphaFoldDB" id="A0A200R7Z4"/>
<dbReference type="EMBL" id="MVGT01000414">
    <property type="protein sequence ID" value="OVA18816.1"/>
    <property type="molecule type" value="Genomic_DNA"/>
</dbReference>
<dbReference type="OrthoDB" id="1939300at2759"/>
<dbReference type="Proteomes" id="UP000195402">
    <property type="component" value="Unassembled WGS sequence"/>
</dbReference>
<dbReference type="PANTHER" id="PTHR31286:SF180">
    <property type="entry name" value="OS10G0362600 PROTEIN"/>
    <property type="match status" value="1"/>
</dbReference>
<evidence type="ECO:0000313" key="3">
    <source>
        <dbReference type="Proteomes" id="UP000195402"/>
    </source>
</evidence>
<evidence type="ECO:0000259" key="1">
    <source>
        <dbReference type="Pfam" id="PF14111"/>
    </source>
</evidence>
<proteinExistence type="predicted"/>
<dbReference type="InterPro" id="IPR040256">
    <property type="entry name" value="At4g02000-like"/>
</dbReference>
<dbReference type="PANTHER" id="PTHR31286">
    <property type="entry name" value="GLYCINE-RICH CELL WALL STRUCTURAL PROTEIN 1.8-LIKE"/>
    <property type="match status" value="1"/>
</dbReference>
<dbReference type="InParanoid" id="A0A200R7Z4"/>
<dbReference type="STRING" id="56857.A0A200R7Z4"/>
<feature type="domain" description="DUF4283" evidence="1">
    <location>
        <begin position="34"/>
        <end position="112"/>
    </location>
</feature>
<keyword evidence="3" id="KW-1185">Reference proteome</keyword>
<accession>A0A200R7Z4</accession>
<gene>
    <name evidence="2" type="ORF">BVC80_7657g6</name>
</gene>
<protein>
    <recommendedName>
        <fullName evidence="1">DUF4283 domain-containing protein</fullName>
    </recommendedName>
</protein>
<name>A0A200R7Z4_MACCD</name>
<reference evidence="2 3" key="1">
    <citation type="journal article" date="2017" name="Mol. Plant">
        <title>The Genome of Medicinal Plant Macleaya cordata Provides New Insights into Benzylisoquinoline Alkaloids Metabolism.</title>
        <authorList>
            <person name="Liu X."/>
            <person name="Liu Y."/>
            <person name="Huang P."/>
            <person name="Ma Y."/>
            <person name="Qing Z."/>
            <person name="Tang Q."/>
            <person name="Cao H."/>
            <person name="Cheng P."/>
            <person name="Zheng Y."/>
            <person name="Yuan Z."/>
            <person name="Zhou Y."/>
            <person name="Liu J."/>
            <person name="Tang Z."/>
            <person name="Zhuo Y."/>
            <person name="Zhang Y."/>
            <person name="Yu L."/>
            <person name="Huang J."/>
            <person name="Yang P."/>
            <person name="Peng Q."/>
            <person name="Zhang J."/>
            <person name="Jiang W."/>
            <person name="Zhang Z."/>
            <person name="Lin K."/>
            <person name="Ro D.K."/>
            <person name="Chen X."/>
            <person name="Xiong X."/>
            <person name="Shang Y."/>
            <person name="Huang S."/>
            <person name="Zeng J."/>
        </authorList>
    </citation>
    <scope>NUCLEOTIDE SEQUENCE [LARGE SCALE GENOMIC DNA]</scope>
    <source>
        <strain evidence="3">cv. BLH2017</strain>
        <tissue evidence="2">Root</tissue>
    </source>
</reference>
<organism evidence="2 3">
    <name type="scientific">Macleaya cordata</name>
    <name type="common">Five-seeded plume-poppy</name>
    <name type="synonym">Bocconia cordata</name>
    <dbReference type="NCBI Taxonomy" id="56857"/>
    <lineage>
        <taxon>Eukaryota</taxon>
        <taxon>Viridiplantae</taxon>
        <taxon>Streptophyta</taxon>
        <taxon>Embryophyta</taxon>
        <taxon>Tracheophyta</taxon>
        <taxon>Spermatophyta</taxon>
        <taxon>Magnoliopsida</taxon>
        <taxon>Ranunculales</taxon>
        <taxon>Papaveraceae</taxon>
        <taxon>Papaveroideae</taxon>
        <taxon>Macleaya</taxon>
    </lineage>
</organism>
<dbReference type="InterPro" id="IPR025558">
    <property type="entry name" value="DUF4283"/>
</dbReference>
<comment type="caution">
    <text evidence="2">The sequence shown here is derived from an EMBL/GenBank/DDBJ whole genome shotgun (WGS) entry which is preliminary data.</text>
</comment>
<sequence>MASSSSSLTFIPPIEIDGQKAASFATTDFADQINMCEKFLIGSFVGRRLPYTMVKETLMKIWNLKGEFTLTIHGESVFVFKFNSDDDRQQALEYGPVYIANRLFIVRPWKPFLE</sequence>
<dbReference type="Pfam" id="PF14111">
    <property type="entry name" value="DUF4283"/>
    <property type="match status" value="1"/>
</dbReference>